<name>A0A1J1HB43_PLARL</name>
<dbReference type="InterPro" id="IPR051210">
    <property type="entry name" value="Ub_ligase/GEF_domain"/>
</dbReference>
<dbReference type="SUPFAM" id="SSF50985">
    <property type="entry name" value="RCC1/BLIP-II"/>
    <property type="match status" value="1"/>
</dbReference>
<dbReference type="PROSITE" id="PS50012">
    <property type="entry name" value="RCC1_3"/>
    <property type="match status" value="1"/>
</dbReference>
<accession>A0A1J1HB43</accession>
<dbReference type="GeneID" id="39738792"/>
<dbReference type="KEGG" id="prel:PRELSG_1436000"/>
<protein>
    <submittedName>
        <fullName evidence="4">Cell cycle associated protein, putative</fullName>
    </submittedName>
</protein>
<sequence>MRNISKDNRKINFLNLDNEIRGIENDYNNNSNTIVNCFNINRTNEEVYFISKEKNKLCTLKDLNFNGDYLFKKKKKGKKFTIKNNELILSNKYDYFLKKKCEIFNPLSFNDNGENLSSIHDIYYIYKDGSDISDIIIKRYNENIYVSIFNNIIIIINPLEHVKAFYKLLFKAKNKNNYIFNSFIKNALKKNLGEDAFDFISDREESESSEEIKKVVNYINRKSELKKKSLRSFKEIKRKKKKNLIEIKKDLIINNNNEIIEMNKDILSKIRINFNLLFNINSNSKKLDNSTDFNNIYIANQTTCNYSNFENKLLFIYGEKYSNQSIINKYIFKHIIKMENSELYLMYKKVMSILNLFFNYECYNFIIHYCNENKILYFNIAPFFVYDQNNVTNICTKMTDFYKQLIRVNIENEEKSFDESIKSNIENFNHFNILTDNLGYRSIKDYYKTNKTSNYEDIANNRPELNKINGYNDNHSIKDNFVDIPFIFFFLLESILIDSSNKNLKVLKLHPLDIKKIYINYIESPHINFKMSDIERIFSNFLEIGFTENDVSSINKIIFAIIFINVYINIRKCLKINKQETLNRLKIQLIKIEDFMKLRKWEMKEKKSDIDNFVHNGSNNSSFLLRKKSEQSRESNYDNLLSFNIDNYLSSSLSSFSEVDEINVINNVVKKKYMKKRSGNDSGNKDSYENSSSRQLENNKSSIKKYNIREGNENNKELSSNITSDANKSLCNKKKKESNYFIVFAGHILEEYISFLLDIDLNLFVNVLNNTIKLKNLCTNIFFRLKIKIIKQVNEFLKNTSRNVNIKHSLSIYCNSGLIENLVKSNKDHKKNNLNELINNIYDEVLHSCYVKMSLFNIDSFIMHTLNELDEKQVNCEYAISKSIEKYRNINDYIYKGDTKNSFDFQFDKVYFGKNKILNLLENFTYKYLSVIDYQCSYNESKKSQSLFIKTEYYKIMYIFFLAIKELTHNYNEIYIRKNKGSDLEQKVMEHYNESYIEKKLNELIEDIKKNKKDKFRSNIYKKKKQFCIVHYNDKKTIYRCDNMLLDNVKYIYTMNDIIQIIENSHMKFLKNIFFKDTVPLKGFKSNYLYDEICFFINTVTSTYEKFYVLVFNEKEKSNKDFFLPKYISKYIKHNEILTLDNEGFSSLRSNIFKNNFSLSLNRLLSNNMKLHKKKFSNMDSNTVENIMNFCEFNKKINKHHITSLINKLNLNNIFNYQLKYLYYNLTCLSFIKKYLLLCIHFSKDEDLIKLLNYYETKHKKNYNKENEYYHTNYDVSKRTLNNHEYIYEKNKILPKNIGMGNNEKNFNYLNNLSIHELEDLCKIILYNFNISENIFYFQKYIFIRKYVYFILENLKNEYLKSVVPYVRRIENSYISYKYKKFKILYRHKIMIIQNYMRKFLFFRNYEKLEKQKNLLVSFLIFYSFIIRNKNFEETKETLELSRENFISKEKKLIRHAACLYIQTQFRKIIQQRKYKALKLELAKKKAIENINAVIKTYITQFKMVKNINEVIIPNRCATLIQSYFKKYMCLVNFQKKLFLKICFLSIKRKYMMYSNVVSKMNYHYLLKNIYNRSIIKKQFKIPEAVVKIQSKYKCYVVEKQYNILINAIYFTQAYILTSIETIRYNKIKRSIYKIQIWWKNFFKLKKAFSIFHINIYSNAFEKKKYYFLQKNNFPNYYYYILKEQKALKLLRYNILLKQCYFFYFKKLQKKNHLFNIVFNLKLYKNISYYYTLPWAYKINSILKIIYMKHMFQNYTNNKMKILFSIPVFESIQIFVGKTHTILLINQKMSSEEYTYNVDKNKKHYYSKFVYSVGSNDNGQLGYYNLFENNSFLNLNNFPKSSGRDINKKDIGTITANEENMKNKKNLYEEIKKNNKNSKKKYQTETKTKKKPDITDNNNKNNNSCSSSISSNCNKNTSNNSINYNCRNDNNPFDYKLDKKNAKNEKKFYDKNQKILQHLIFQYKWKYISKKYISENYSESLHGLNDYKIIERKSKNGEKEKVIQFTKIINETNKINYISCGSEHTLALSENGNVYSWGSNLFGQCGQIYEKAIIRYPTIIKYFLKNKILINYVDCASYHSGYVSSTNDLYISGNFFFINLKYFNNNIYEPTFLVSGCINITCKDSFNISLRTNKNSLYIWGNNYKCILGLNKKKLINLDEISIYPLTKISPNINVKKIVCSDNFVCIITKITDSKYSLYIWGQFSIIEKKENILNTTGNNSIFNKFKLKTNMLNSKSERKNEIDEKNNITDKSNSKKKKIFIANPTPVYHDLWESIEPIDICCDLDEILVLMNNLCLYGFNSVEVLNKEIKKTEEKDIKFFNPFKKNEKEEKKEKKIIYEEPEVYDNIISLIPSLYMFKYFKPSYFNIKKIHCSYNKNSLSIMNATMGEYELPKFNENIEYTTPSGDIVKFPEKVKEAILKRAEKKYDKWIRSKDDPYINHFLIKNTSDSDN</sequence>
<feature type="compositionally biased region" description="Polar residues" evidence="3">
    <location>
        <begin position="689"/>
        <end position="701"/>
    </location>
</feature>
<feature type="region of interest" description="Disordered" evidence="3">
    <location>
        <begin position="1872"/>
        <end position="1912"/>
    </location>
</feature>
<dbReference type="PROSITE" id="PS00626">
    <property type="entry name" value="RCC1_2"/>
    <property type="match status" value="1"/>
</dbReference>
<dbReference type="Proteomes" id="UP000220158">
    <property type="component" value="Chromosome 14"/>
</dbReference>
<gene>
    <name evidence="4" type="ORF">PRELSG_1436000</name>
</gene>
<dbReference type="EMBL" id="LN835309">
    <property type="protein sequence ID" value="CRH02627.1"/>
    <property type="molecule type" value="Genomic_DNA"/>
</dbReference>
<organism evidence="4 5">
    <name type="scientific">Plasmodium relictum</name>
    <dbReference type="NCBI Taxonomy" id="85471"/>
    <lineage>
        <taxon>Eukaryota</taxon>
        <taxon>Sar</taxon>
        <taxon>Alveolata</taxon>
        <taxon>Apicomplexa</taxon>
        <taxon>Aconoidasida</taxon>
        <taxon>Haemosporida</taxon>
        <taxon>Plasmodiidae</taxon>
        <taxon>Plasmodium</taxon>
        <taxon>Plasmodium (Haemamoeba)</taxon>
    </lineage>
</organism>
<feature type="compositionally biased region" description="Basic and acidic residues" evidence="3">
    <location>
        <begin position="1882"/>
        <end position="1894"/>
    </location>
</feature>
<dbReference type="Gene3D" id="2.130.10.30">
    <property type="entry name" value="Regulator of chromosome condensation 1/beta-lactamase-inhibitor protein II"/>
    <property type="match status" value="2"/>
</dbReference>
<evidence type="ECO:0000313" key="5">
    <source>
        <dbReference type="Proteomes" id="UP000220158"/>
    </source>
</evidence>
<dbReference type="PROSITE" id="PS50096">
    <property type="entry name" value="IQ"/>
    <property type="match status" value="1"/>
</dbReference>
<dbReference type="Pfam" id="PF13540">
    <property type="entry name" value="RCC1_2"/>
    <property type="match status" value="1"/>
</dbReference>
<evidence type="ECO:0000256" key="3">
    <source>
        <dbReference type="SAM" id="MobiDB-lite"/>
    </source>
</evidence>
<feature type="region of interest" description="Disordered" evidence="3">
    <location>
        <begin position="675"/>
        <end position="710"/>
    </location>
</feature>
<feature type="compositionally biased region" description="Low complexity" evidence="3">
    <location>
        <begin position="1895"/>
        <end position="1912"/>
    </location>
</feature>
<dbReference type="RefSeq" id="XP_028535147.1">
    <property type="nucleotide sequence ID" value="XM_028679432.1"/>
</dbReference>
<feature type="repeat" description="RCC1" evidence="2">
    <location>
        <begin position="2032"/>
        <end position="2086"/>
    </location>
</feature>
<keyword evidence="1" id="KW-0677">Repeat</keyword>
<dbReference type="InterPro" id="IPR000408">
    <property type="entry name" value="Reg_chr_condens"/>
</dbReference>
<keyword evidence="5" id="KW-1185">Reference proteome</keyword>
<dbReference type="PANTHER" id="PTHR22870">
    <property type="entry name" value="REGULATOR OF CHROMOSOME CONDENSATION"/>
    <property type="match status" value="1"/>
</dbReference>
<dbReference type="OrthoDB" id="16281at2759"/>
<evidence type="ECO:0000256" key="2">
    <source>
        <dbReference type="PROSITE-ProRule" id="PRU00235"/>
    </source>
</evidence>
<dbReference type="OMA" id="DDPYINH"/>
<reference evidence="4 5" key="1">
    <citation type="submission" date="2015-04" db="EMBL/GenBank/DDBJ databases">
        <authorList>
            <consortium name="Pathogen Informatics"/>
        </authorList>
    </citation>
    <scope>NUCLEOTIDE SEQUENCE [LARGE SCALE GENOMIC DNA]</scope>
    <source>
        <strain evidence="4 5">SGS1</strain>
    </source>
</reference>
<dbReference type="PANTHER" id="PTHR22870:SF408">
    <property type="entry name" value="OS09G0560450 PROTEIN"/>
    <property type="match status" value="1"/>
</dbReference>
<dbReference type="InterPro" id="IPR009091">
    <property type="entry name" value="RCC1/BLIP-II"/>
</dbReference>
<evidence type="ECO:0000256" key="1">
    <source>
        <dbReference type="ARBA" id="ARBA00022737"/>
    </source>
</evidence>
<evidence type="ECO:0000313" key="4">
    <source>
        <dbReference type="EMBL" id="CRH02627.1"/>
    </source>
</evidence>
<dbReference type="VEuPathDB" id="PlasmoDB:PRELSG_1436000"/>
<proteinExistence type="predicted"/>